<dbReference type="Pfam" id="PF00800">
    <property type="entry name" value="PDT"/>
    <property type="match status" value="1"/>
</dbReference>
<evidence type="ECO:0000256" key="5">
    <source>
        <dbReference type="ARBA" id="ARBA00022605"/>
    </source>
</evidence>
<dbReference type="GO" id="GO:0009094">
    <property type="term" value="P:L-phenylalanine biosynthetic process"/>
    <property type="evidence" value="ECO:0007669"/>
    <property type="project" value="UniProtKB-KW"/>
</dbReference>
<proteinExistence type="predicted"/>
<feature type="region of interest" description="Disordered" evidence="14">
    <location>
        <begin position="473"/>
        <end position="499"/>
    </location>
</feature>
<evidence type="ECO:0000256" key="1">
    <source>
        <dbReference type="ARBA" id="ARBA00004470"/>
    </source>
</evidence>
<evidence type="ECO:0000256" key="12">
    <source>
        <dbReference type="ARBA" id="ARBA00023222"/>
    </source>
</evidence>
<feature type="region of interest" description="Disordered" evidence="14">
    <location>
        <begin position="554"/>
        <end position="600"/>
    </location>
</feature>
<dbReference type="PANTHER" id="PTHR21022">
    <property type="entry name" value="PREPHENATE DEHYDRATASE P PROTEIN"/>
    <property type="match status" value="1"/>
</dbReference>
<evidence type="ECO:0000256" key="4">
    <source>
        <dbReference type="ARBA" id="ARBA00022528"/>
    </source>
</evidence>
<evidence type="ECO:0000256" key="3">
    <source>
        <dbReference type="ARBA" id="ARBA00013259"/>
    </source>
</evidence>
<dbReference type="SUPFAM" id="SSF53850">
    <property type="entry name" value="Periplasmic binding protein-like II"/>
    <property type="match status" value="1"/>
</dbReference>
<keyword evidence="10" id="KW-0809">Transit peptide</keyword>
<dbReference type="PROSITE" id="PS51171">
    <property type="entry name" value="PREPHENATE_DEHYDR_3"/>
    <property type="match status" value="1"/>
</dbReference>
<evidence type="ECO:0000256" key="7">
    <source>
        <dbReference type="ARBA" id="ARBA00022723"/>
    </source>
</evidence>
<dbReference type="AlphaFoldDB" id="A0A843U3N5"/>
<evidence type="ECO:0000313" key="17">
    <source>
        <dbReference type="Proteomes" id="UP000652761"/>
    </source>
</evidence>
<dbReference type="GO" id="GO:0008270">
    <property type="term" value="F:zinc ion binding"/>
    <property type="evidence" value="ECO:0007669"/>
    <property type="project" value="UniProtKB-KW"/>
</dbReference>
<organism evidence="16 17">
    <name type="scientific">Colocasia esculenta</name>
    <name type="common">Wild taro</name>
    <name type="synonym">Arum esculentum</name>
    <dbReference type="NCBI Taxonomy" id="4460"/>
    <lineage>
        <taxon>Eukaryota</taxon>
        <taxon>Viridiplantae</taxon>
        <taxon>Streptophyta</taxon>
        <taxon>Embryophyta</taxon>
        <taxon>Tracheophyta</taxon>
        <taxon>Spermatophyta</taxon>
        <taxon>Magnoliopsida</taxon>
        <taxon>Liliopsida</taxon>
        <taxon>Araceae</taxon>
        <taxon>Aroideae</taxon>
        <taxon>Colocasieae</taxon>
        <taxon>Colocasia</taxon>
    </lineage>
</organism>
<keyword evidence="8" id="KW-0863">Zinc-finger</keyword>
<evidence type="ECO:0000313" key="16">
    <source>
        <dbReference type="EMBL" id="MQL76143.1"/>
    </source>
</evidence>
<evidence type="ECO:0000256" key="2">
    <source>
        <dbReference type="ARBA" id="ARBA00004929"/>
    </source>
</evidence>
<reference evidence="16" key="1">
    <citation type="submission" date="2017-07" db="EMBL/GenBank/DDBJ databases">
        <title>Taro Niue Genome Assembly and Annotation.</title>
        <authorList>
            <person name="Atibalentja N."/>
            <person name="Keating K."/>
            <person name="Fields C.J."/>
        </authorList>
    </citation>
    <scope>NUCLEOTIDE SEQUENCE</scope>
    <source>
        <strain evidence="16">Niue_2</strain>
        <tissue evidence="16">Leaf</tissue>
    </source>
</reference>
<dbReference type="EMBL" id="NMUH01000283">
    <property type="protein sequence ID" value="MQL76143.1"/>
    <property type="molecule type" value="Genomic_DNA"/>
</dbReference>
<feature type="non-terminal residue" evidence="16">
    <location>
        <position position="1"/>
    </location>
</feature>
<dbReference type="CDD" id="cd13631">
    <property type="entry name" value="PBP2_Ct-PDT_like"/>
    <property type="match status" value="1"/>
</dbReference>
<keyword evidence="13" id="KW-0456">Lyase</keyword>
<evidence type="ECO:0000256" key="6">
    <source>
        <dbReference type="ARBA" id="ARBA00022640"/>
    </source>
</evidence>
<evidence type="ECO:0000256" key="9">
    <source>
        <dbReference type="ARBA" id="ARBA00022833"/>
    </source>
</evidence>
<keyword evidence="9" id="KW-0862">Zinc</keyword>
<evidence type="ECO:0000259" key="15">
    <source>
        <dbReference type="PROSITE" id="PS51171"/>
    </source>
</evidence>
<evidence type="ECO:0000256" key="13">
    <source>
        <dbReference type="ARBA" id="ARBA00023239"/>
    </source>
</evidence>
<sequence length="600" mass="65311">MAPGAIAASAGCCRDLPAGGPAVLALRCRRLPPRFVGWKCARAGGADGAYGGLCVKPVEGEDAPPVTSSELQRVVEDVGAVGSRGLRKDVNSLPKPLTISDLSTSTSNDSKVRVAYQGFPGAFSEAAALKAYPQCEAVPCEQFEAAFKAVELWLVDKAVLPIENSLGGSIHRNYDLLLRHRLHIVGEVQLAVNHCLMALPGVRKEELKRVLSHPQALSQCENTLSKLGIIRESVDDTAGAAQFIASNKLRDAAAVASARAAEIYGLHILAEGIQAKVVCARVWQGGANRPDSPEANRIMAGPTCDLHGFAGRPRIERIRFDPIRFADPPRSASPRPLRFARRHANRDCAVPIHRSLAASPFLPHFSPFSLKETPDLHSRRPKEASYVDLKMAPKKATSEGIGWQHGTALGDRQNYKCNYCGHTGQGGGVSRLKKHLASGRLAGYHDVQGCKSVSAEVKRLIIEHLKGVRAETQRKRADRDMQERIISGRQRDDDDDDDPEIHAEYVLDVPEQRGSFEVGSGSGGSGSRVGGEAHSRWFSNVGDYFTHMAGDIPIPEQHERQRKRSTGVTLEEVDPNIYSREHGKQTRIDDAFNQQGPIYK</sequence>
<comment type="pathway">
    <text evidence="2">Amino-acid biosynthesis; L-phenylalanine biosynthesis; L-phenylalanine from L-arogenate: step 1/1.</text>
</comment>
<evidence type="ECO:0000256" key="8">
    <source>
        <dbReference type="ARBA" id="ARBA00022771"/>
    </source>
</evidence>
<evidence type="ECO:0000256" key="10">
    <source>
        <dbReference type="ARBA" id="ARBA00022946"/>
    </source>
</evidence>
<evidence type="ECO:0000256" key="11">
    <source>
        <dbReference type="ARBA" id="ARBA00023141"/>
    </source>
</evidence>
<dbReference type="Gene3D" id="3.40.190.10">
    <property type="entry name" value="Periplasmic binding protein-like II"/>
    <property type="match status" value="2"/>
</dbReference>
<feature type="compositionally biased region" description="Basic and acidic residues" evidence="14">
    <location>
        <begin position="473"/>
        <end position="483"/>
    </location>
</feature>
<dbReference type="InterPro" id="IPR003656">
    <property type="entry name" value="Znf_BED"/>
</dbReference>
<name>A0A843U3N5_COLES</name>
<comment type="caution">
    <text evidence="16">The sequence shown here is derived from an EMBL/GenBank/DDBJ whole genome shotgun (WGS) entry which is preliminary data.</text>
</comment>
<keyword evidence="5" id="KW-0028">Amino-acid biosynthesis</keyword>
<dbReference type="OrthoDB" id="695134at2759"/>
<dbReference type="GO" id="GO:0009570">
    <property type="term" value="C:chloroplast stroma"/>
    <property type="evidence" value="ECO:0007669"/>
    <property type="project" value="UniProtKB-SubCell"/>
</dbReference>
<comment type="subcellular location">
    <subcellularLocation>
        <location evidence="1">Plastid</location>
        <location evidence="1">Chloroplast stroma</location>
    </subcellularLocation>
</comment>
<dbReference type="Proteomes" id="UP000652761">
    <property type="component" value="Unassembled WGS sequence"/>
</dbReference>
<keyword evidence="12" id="KW-0584">Phenylalanine biosynthesis</keyword>
<feature type="compositionally biased region" description="Basic and acidic residues" evidence="14">
    <location>
        <begin position="579"/>
        <end position="590"/>
    </location>
</feature>
<keyword evidence="4" id="KW-0150">Chloroplast</keyword>
<gene>
    <name evidence="16" type="ORF">Taro_008536</name>
</gene>
<dbReference type="Pfam" id="PF02892">
    <property type="entry name" value="zf-BED"/>
    <property type="match status" value="1"/>
</dbReference>
<keyword evidence="17" id="KW-1185">Reference proteome</keyword>
<dbReference type="EC" id="4.2.1.91" evidence="3"/>
<keyword evidence="11" id="KW-0057">Aromatic amino acid biosynthesis</keyword>
<accession>A0A843U3N5</accession>
<dbReference type="GO" id="GO:0003677">
    <property type="term" value="F:DNA binding"/>
    <property type="evidence" value="ECO:0007669"/>
    <property type="project" value="InterPro"/>
</dbReference>
<evidence type="ECO:0000256" key="14">
    <source>
        <dbReference type="SAM" id="MobiDB-lite"/>
    </source>
</evidence>
<keyword evidence="6" id="KW-0934">Plastid</keyword>
<dbReference type="GO" id="GO:0047769">
    <property type="term" value="F:arogenate dehydratase activity"/>
    <property type="evidence" value="ECO:0007669"/>
    <property type="project" value="UniProtKB-EC"/>
</dbReference>
<feature type="domain" description="Prephenate dehydratase" evidence="15">
    <location>
        <begin position="113"/>
        <end position="288"/>
    </location>
</feature>
<protein>
    <recommendedName>
        <fullName evidence="3">arogenate dehydratase</fullName>
        <ecNumber evidence="3">4.2.1.91</ecNumber>
    </recommendedName>
</protein>
<keyword evidence="7" id="KW-0479">Metal-binding</keyword>
<dbReference type="FunFam" id="3.40.190.10:FF:000028">
    <property type="entry name" value="Arogenate dehydratase"/>
    <property type="match status" value="1"/>
</dbReference>
<dbReference type="GO" id="GO:0004664">
    <property type="term" value="F:prephenate dehydratase activity"/>
    <property type="evidence" value="ECO:0007669"/>
    <property type="project" value="InterPro"/>
</dbReference>
<dbReference type="FunFam" id="3.40.190.10:FF:000031">
    <property type="entry name" value="Arogenate dehydratase"/>
    <property type="match status" value="1"/>
</dbReference>
<dbReference type="PANTHER" id="PTHR21022:SF20">
    <property type="entry name" value="AROGENATE DEHYDRATASE_PREPHENATE DEHYDRATASE 1, CHLOROPLASTIC"/>
    <property type="match status" value="1"/>
</dbReference>
<dbReference type="InterPro" id="IPR001086">
    <property type="entry name" value="Preph_deHydtase"/>
</dbReference>